<keyword evidence="5" id="KW-0804">Transcription</keyword>
<evidence type="ECO:0000313" key="8">
    <source>
        <dbReference type="EMBL" id="TWT81012.1"/>
    </source>
</evidence>
<dbReference type="GO" id="GO:0016987">
    <property type="term" value="F:sigma factor activity"/>
    <property type="evidence" value="ECO:0007669"/>
    <property type="project" value="UniProtKB-KW"/>
</dbReference>
<dbReference type="InterPro" id="IPR013325">
    <property type="entry name" value="RNA_pol_sigma_r2"/>
</dbReference>
<evidence type="ECO:0000256" key="4">
    <source>
        <dbReference type="ARBA" id="ARBA00023125"/>
    </source>
</evidence>
<feature type="domain" description="RNA polymerase sigma factor 70 region 4 type 2" evidence="7">
    <location>
        <begin position="113"/>
        <end position="164"/>
    </location>
</feature>
<dbReference type="GO" id="GO:0003677">
    <property type="term" value="F:DNA binding"/>
    <property type="evidence" value="ECO:0007669"/>
    <property type="project" value="UniProtKB-KW"/>
</dbReference>
<evidence type="ECO:0000256" key="1">
    <source>
        <dbReference type="ARBA" id="ARBA00010641"/>
    </source>
</evidence>
<proteinExistence type="inferred from homology"/>
<reference evidence="8 9" key="1">
    <citation type="submission" date="2019-02" db="EMBL/GenBank/DDBJ databases">
        <title>Deep-cultivation of Planctomycetes and their phenomic and genomic characterization uncovers novel biology.</title>
        <authorList>
            <person name="Wiegand S."/>
            <person name="Jogler M."/>
            <person name="Boedeker C."/>
            <person name="Pinto D."/>
            <person name="Vollmers J."/>
            <person name="Rivas-Marin E."/>
            <person name="Kohn T."/>
            <person name="Peeters S.H."/>
            <person name="Heuer A."/>
            <person name="Rast P."/>
            <person name="Oberbeckmann S."/>
            <person name="Bunk B."/>
            <person name="Jeske O."/>
            <person name="Meyerdierks A."/>
            <person name="Storesund J.E."/>
            <person name="Kallscheuer N."/>
            <person name="Luecker S."/>
            <person name="Lage O.M."/>
            <person name="Pohl T."/>
            <person name="Merkel B.J."/>
            <person name="Hornburger P."/>
            <person name="Mueller R.-W."/>
            <person name="Bruemmer F."/>
            <person name="Labrenz M."/>
            <person name="Spormann A.M."/>
            <person name="Op Den Camp H."/>
            <person name="Overmann J."/>
            <person name="Amann R."/>
            <person name="Jetten M.S.M."/>
            <person name="Mascher T."/>
            <person name="Medema M.H."/>
            <person name="Devos D.P."/>
            <person name="Kaster A.-K."/>
            <person name="Ovreas L."/>
            <person name="Rohde M."/>
            <person name="Galperin M.Y."/>
            <person name="Jogler C."/>
        </authorList>
    </citation>
    <scope>NUCLEOTIDE SEQUENCE [LARGE SCALE GENOMIC DNA]</scope>
    <source>
        <strain evidence="8 9">CA13</strain>
    </source>
</reference>
<feature type="domain" description="RNA polymerase sigma-70 region 2" evidence="6">
    <location>
        <begin position="25"/>
        <end position="83"/>
    </location>
</feature>
<protein>
    <submittedName>
        <fullName evidence="8">ECF RNA polymerase sigma factor SigW</fullName>
    </submittedName>
</protein>
<dbReference type="PANTHER" id="PTHR43133:SF8">
    <property type="entry name" value="RNA POLYMERASE SIGMA FACTOR HI_1459-RELATED"/>
    <property type="match status" value="1"/>
</dbReference>
<dbReference type="Proteomes" id="UP000315010">
    <property type="component" value="Unassembled WGS sequence"/>
</dbReference>
<evidence type="ECO:0000256" key="3">
    <source>
        <dbReference type="ARBA" id="ARBA00023082"/>
    </source>
</evidence>
<evidence type="ECO:0000313" key="9">
    <source>
        <dbReference type="Proteomes" id="UP000315010"/>
    </source>
</evidence>
<dbReference type="GO" id="GO:0006352">
    <property type="term" value="P:DNA-templated transcription initiation"/>
    <property type="evidence" value="ECO:0007669"/>
    <property type="project" value="InterPro"/>
</dbReference>
<dbReference type="InterPro" id="IPR013324">
    <property type="entry name" value="RNA_pol_sigma_r3/r4-like"/>
</dbReference>
<keyword evidence="9" id="KW-1185">Reference proteome</keyword>
<dbReference type="InterPro" id="IPR039425">
    <property type="entry name" value="RNA_pol_sigma-70-like"/>
</dbReference>
<dbReference type="SUPFAM" id="SSF88946">
    <property type="entry name" value="Sigma2 domain of RNA polymerase sigma factors"/>
    <property type="match status" value="1"/>
</dbReference>
<dbReference type="InterPro" id="IPR013249">
    <property type="entry name" value="RNA_pol_sigma70_r4_t2"/>
</dbReference>
<dbReference type="Gene3D" id="1.10.10.10">
    <property type="entry name" value="Winged helix-like DNA-binding domain superfamily/Winged helix DNA-binding domain"/>
    <property type="match status" value="1"/>
</dbReference>
<accession>A0A5C5Z0V3</accession>
<evidence type="ECO:0000256" key="2">
    <source>
        <dbReference type="ARBA" id="ARBA00023015"/>
    </source>
</evidence>
<keyword evidence="4" id="KW-0238">DNA-binding</keyword>
<organism evidence="8 9">
    <name type="scientific">Novipirellula herctigrandis</name>
    <dbReference type="NCBI Taxonomy" id="2527986"/>
    <lineage>
        <taxon>Bacteria</taxon>
        <taxon>Pseudomonadati</taxon>
        <taxon>Planctomycetota</taxon>
        <taxon>Planctomycetia</taxon>
        <taxon>Pirellulales</taxon>
        <taxon>Pirellulaceae</taxon>
        <taxon>Novipirellula</taxon>
    </lineage>
</organism>
<comment type="similarity">
    <text evidence="1">Belongs to the sigma-70 factor family. ECF subfamily.</text>
</comment>
<keyword evidence="2" id="KW-0805">Transcription regulation</keyword>
<dbReference type="RefSeq" id="WP_146396485.1">
    <property type="nucleotide sequence ID" value="NZ_SJPJ01000001.1"/>
</dbReference>
<name>A0A5C5Z0V3_9BACT</name>
<dbReference type="Gene3D" id="1.10.1740.10">
    <property type="match status" value="1"/>
</dbReference>
<dbReference type="Pfam" id="PF04542">
    <property type="entry name" value="Sigma70_r2"/>
    <property type="match status" value="1"/>
</dbReference>
<keyword evidence="3" id="KW-0731">Sigma factor</keyword>
<dbReference type="InterPro" id="IPR014284">
    <property type="entry name" value="RNA_pol_sigma-70_dom"/>
</dbReference>
<dbReference type="InterPro" id="IPR036388">
    <property type="entry name" value="WH-like_DNA-bd_sf"/>
</dbReference>
<dbReference type="NCBIfam" id="TIGR02937">
    <property type="entry name" value="sigma70-ECF"/>
    <property type="match status" value="1"/>
</dbReference>
<dbReference type="AlphaFoldDB" id="A0A5C5Z0V3"/>
<dbReference type="Pfam" id="PF08281">
    <property type="entry name" value="Sigma70_r4_2"/>
    <property type="match status" value="1"/>
</dbReference>
<dbReference type="CDD" id="cd06171">
    <property type="entry name" value="Sigma70_r4"/>
    <property type="match status" value="1"/>
</dbReference>
<evidence type="ECO:0000259" key="7">
    <source>
        <dbReference type="Pfam" id="PF08281"/>
    </source>
</evidence>
<gene>
    <name evidence="8" type="primary">sigW_2</name>
    <name evidence="8" type="ORF">CA13_24590</name>
</gene>
<dbReference type="OrthoDB" id="9785675at2"/>
<comment type="caution">
    <text evidence="8">The sequence shown here is derived from an EMBL/GenBank/DDBJ whole genome shotgun (WGS) entry which is preliminary data.</text>
</comment>
<dbReference type="SUPFAM" id="SSF88659">
    <property type="entry name" value="Sigma3 and sigma4 domains of RNA polymerase sigma factors"/>
    <property type="match status" value="1"/>
</dbReference>
<dbReference type="InterPro" id="IPR007627">
    <property type="entry name" value="RNA_pol_sigma70_r2"/>
</dbReference>
<evidence type="ECO:0000256" key="5">
    <source>
        <dbReference type="ARBA" id="ARBA00023163"/>
    </source>
</evidence>
<dbReference type="PANTHER" id="PTHR43133">
    <property type="entry name" value="RNA POLYMERASE ECF-TYPE SIGMA FACTO"/>
    <property type="match status" value="1"/>
</dbReference>
<evidence type="ECO:0000259" key="6">
    <source>
        <dbReference type="Pfam" id="PF04542"/>
    </source>
</evidence>
<dbReference type="EMBL" id="SJPJ01000001">
    <property type="protein sequence ID" value="TWT81012.1"/>
    <property type="molecule type" value="Genomic_DNA"/>
</dbReference>
<sequence length="177" mass="19926">MADNLTGSNDILNDDDLKALGNQGFTLALRMLCDREDAADAVQDALLKWLGNPVRFDPNRGTLRSWFLKTVRNRCIDMQRKSRPVSASEAFDPIDPSMTLPEEQSANSELHNLVRQSLDKLPEDAKEIILLRDFHALSYSEISNVLGISSGTVMSRLHRSRKRLRDLVMSTTGAKER</sequence>